<evidence type="ECO:0000313" key="3">
    <source>
        <dbReference type="EMBL" id="WNQ13567.1"/>
    </source>
</evidence>
<dbReference type="RefSeq" id="WP_315607350.1">
    <property type="nucleotide sequence ID" value="NZ_CP130318.1"/>
</dbReference>
<evidence type="ECO:0000259" key="2">
    <source>
        <dbReference type="Pfam" id="PF07833"/>
    </source>
</evidence>
<dbReference type="AlphaFoldDB" id="A0AA96LGN1"/>
<accession>A0AA96LGN1</accession>
<feature type="chain" id="PRO_5041639520" evidence="1">
    <location>
        <begin position="24"/>
        <end position="204"/>
    </location>
</feature>
<dbReference type="EMBL" id="CP130318">
    <property type="protein sequence ID" value="WNQ13567.1"/>
    <property type="molecule type" value="Genomic_DNA"/>
</dbReference>
<dbReference type="InterPro" id="IPR036582">
    <property type="entry name" value="Mao_N_sf"/>
</dbReference>
<name>A0AA96LGN1_9BACL</name>
<protein>
    <submittedName>
        <fullName evidence="3">Stalk domain-containing protein</fullName>
    </submittedName>
</protein>
<organism evidence="3 4">
    <name type="scientific">Paenibacillus aurantius</name>
    <dbReference type="NCBI Taxonomy" id="2918900"/>
    <lineage>
        <taxon>Bacteria</taxon>
        <taxon>Bacillati</taxon>
        <taxon>Bacillota</taxon>
        <taxon>Bacilli</taxon>
        <taxon>Bacillales</taxon>
        <taxon>Paenibacillaceae</taxon>
        <taxon>Paenibacillus</taxon>
    </lineage>
</organism>
<keyword evidence="4" id="KW-1185">Reference proteome</keyword>
<proteinExistence type="predicted"/>
<dbReference type="Pfam" id="PF07833">
    <property type="entry name" value="Cu_amine_oxidN1"/>
    <property type="match status" value="1"/>
</dbReference>
<dbReference type="KEGG" id="paun:MJA45_11300"/>
<keyword evidence="1" id="KW-0732">Signal</keyword>
<gene>
    <name evidence="3" type="ORF">MJA45_11300</name>
</gene>
<evidence type="ECO:0000256" key="1">
    <source>
        <dbReference type="SAM" id="SignalP"/>
    </source>
</evidence>
<reference evidence="3 4" key="1">
    <citation type="submission" date="2022-02" db="EMBL/GenBank/DDBJ databases">
        <title>Paenibacillus sp. MBLB1776 Whole Genome Shotgun Sequencing.</title>
        <authorList>
            <person name="Hwang C.Y."/>
            <person name="Cho E.-S."/>
            <person name="Seo M.-J."/>
        </authorList>
    </citation>
    <scope>NUCLEOTIDE SEQUENCE [LARGE SCALE GENOMIC DNA]</scope>
    <source>
        <strain evidence="3 4">MBLB1776</strain>
    </source>
</reference>
<sequence>MKAKRVAVLICVFSMLFTATVFADSLWGSYEGYSKAKVRINGSDVAFPEGDVPAFVMNGRTVLPLRQLTDSLQAMVKWDNDAKTADIYKPNVHMFFAQDVSNKDYSLQKPFAKVDQGKTVNFVVFSQVDNLKLHVDGFKISITAPSGEEATPALEVPLDTNEESFWYPWPFKVNFTQKGNYTVKFSFLLNNEYTVVSQKVIVSE</sequence>
<dbReference type="SUPFAM" id="SSF55383">
    <property type="entry name" value="Copper amine oxidase, domain N"/>
    <property type="match status" value="1"/>
</dbReference>
<dbReference type="Proteomes" id="UP001305702">
    <property type="component" value="Chromosome"/>
</dbReference>
<feature type="domain" description="Copper amine oxidase-like N-terminal" evidence="2">
    <location>
        <begin position="40"/>
        <end position="95"/>
    </location>
</feature>
<evidence type="ECO:0000313" key="4">
    <source>
        <dbReference type="Proteomes" id="UP001305702"/>
    </source>
</evidence>
<feature type="signal peptide" evidence="1">
    <location>
        <begin position="1"/>
        <end position="23"/>
    </location>
</feature>
<dbReference type="InterPro" id="IPR012854">
    <property type="entry name" value="Cu_amine_oxidase-like_N"/>
</dbReference>